<name>A0A6H1ZQW0_9ZZZZ</name>
<accession>A0A6H1ZQW0</accession>
<evidence type="ECO:0000313" key="2">
    <source>
        <dbReference type="EMBL" id="QJA50316.1"/>
    </source>
</evidence>
<evidence type="ECO:0000256" key="1">
    <source>
        <dbReference type="SAM" id="Phobius"/>
    </source>
</evidence>
<feature type="transmembrane region" description="Helical" evidence="1">
    <location>
        <begin position="12"/>
        <end position="33"/>
    </location>
</feature>
<keyword evidence="1" id="KW-0472">Membrane</keyword>
<reference evidence="2" key="1">
    <citation type="submission" date="2020-03" db="EMBL/GenBank/DDBJ databases">
        <title>The deep terrestrial virosphere.</title>
        <authorList>
            <person name="Holmfeldt K."/>
            <person name="Nilsson E."/>
            <person name="Simone D."/>
            <person name="Lopez-Fernandez M."/>
            <person name="Wu X."/>
            <person name="de Brujin I."/>
            <person name="Lundin D."/>
            <person name="Andersson A."/>
            <person name="Bertilsson S."/>
            <person name="Dopson M."/>
        </authorList>
    </citation>
    <scope>NUCLEOTIDE SEQUENCE</scope>
    <source>
        <strain evidence="2">TM448A01708</strain>
    </source>
</reference>
<keyword evidence="1" id="KW-1133">Transmembrane helix</keyword>
<gene>
    <name evidence="2" type="ORF">TM448A01708_0001</name>
</gene>
<organism evidence="2">
    <name type="scientific">viral metagenome</name>
    <dbReference type="NCBI Taxonomy" id="1070528"/>
    <lineage>
        <taxon>unclassified sequences</taxon>
        <taxon>metagenomes</taxon>
        <taxon>organismal metagenomes</taxon>
    </lineage>
</organism>
<proteinExistence type="predicted"/>
<protein>
    <submittedName>
        <fullName evidence="2">Uncharacterized protein</fullName>
    </submittedName>
</protein>
<dbReference type="EMBL" id="MT144188">
    <property type="protein sequence ID" value="QJA50316.1"/>
    <property type="molecule type" value="Genomic_DNA"/>
</dbReference>
<sequence length="125" mass="14501">MTPVEITSVNWFLQYGAPFLSGAFGVGVAWGIVRERLKSFDRSQKELKERVIKNEGKLEKQVGVPICTTLRTECQDRIAKQLTEIKSDIKENRDFVIKIVEENHKKMEEMFRFVGRATEVINRLK</sequence>
<keyword evidence="1" id="KW-0812">Transmembrane</keyword>
<dbReference type="AlphaFoldDB" id="A0A6H1ZQW0"/>